<keyword evidence="3" id="KW-0472">Membrane</keyword>
<dbReference type="InterPro" id="IPR027383">
    <property type="entry name" value="Znf_put"/>
</dbReference>
<accession>A0A2Y9BNI7</accession>
<evidence type="ECO:0000259" key="4">
    <source>
        <dbReference type="Pfam" id="PF13490"/>
    </source>
</evidence>
<evidence type="ECO:0000256" key="3">
    <source>
        <dbReference type="SAM" id="Phobius"/>
    </source>
</evidence>
<keyword evidence="6" id="KW-1185">Reference proteome</keyword>
<proteinExistence type="inferred from homology"/>
<keyword evidence="3" id="KW-1133">Transmembrane helix</keyword>
<evidence type="ECO:0000313" key="6">
    <source>
        <dbReference type="Proteomes" id="UP000245845"/>
    </source>
</evidence>
<dbReference type="Pfam" id="PF13490">
    <property type="entry name" value="zf-HC2"/>
    <property type="match status" value="1"/>
</dbReference>
<evidence type="ECO:0000256" key="1">
    <source>
        <dbReference type="ARBA" id="ARBA00024353"/>
    </source>
</evidence>
<feature type="transmembrane region" description="Helical" evidence="3">
    <location>
        <begin position="75"/>
        <end position="94"/>
    </location>
</feature>
<sequence length="195" mass="22366">MKCELIRDLLPLYIDGLTSEESNREIEKHLKSCKECRIYYLEMKGEIPEAKAVSEEEIEDAGLIKKIKKKRKHRITAACAGAAAVLLLAIFVLLPRTYGEVKYEDITLSYGTRENKAYLQMTIKPGHEIVFSGETNRNGTYFKVLSATRILNNESDSMGWEDELGTKDSPCKWTLEFKDKTLYFENGELIQEKNK</sequence>
<comment type="caution">
    <text evidence="5">The sequence shown here is derived from an EMBL/GenBank/DDBJ whole genome shotgun (WGS) entry which is preliminary data.</text>
</comment>
<evidence type="ECO:0000313" key="5">
    <source>
        <dbReference type="EMBL" id="PWJ23678.1"/>
    </source>
</evidence>
<dbReference type="InterPro" id="IPR041916">
    <property type="entry name" value="Anti_sigma_zinc_sf"/>
</dbReference>
<dbReference type="Proteomes" id="UP000245845">
    <property type="component" value="Unassembled WGS sequence"/>
</dbReference>
<dbReference type="OrthoDB" id="6194834at2"/>
<comment type="similarity">
    <text evidence="1">Belongs to the zinc-associated anti-sigma factor (ZAS) superfamily. Anti-sigma-W factor family.</text>
</comment>
<gene>
    <name evidence="5" type="ORF">A8806_113112</name>
</gene>
<protein>
    <recommendedName>
        <fullName evidence="2">Anti-sigma-W factor RsiW</fullName>
    </recommendedName>
</protein>
<organism evidence="5 6">
    <name type="scientific">Faecalicatena orotica</name>
    <dbReference type="NCBI Taxonomy" id="1544"/>
    <lineage>
        <taxon>Bacteria</taxon>
        <taxon>Bacillati</taxon>
        <taxon>Bacillota</taxon>
        <taxon>Clostridia</taxon>
        <taxon>Lachnospirales</taxon>
        <taxon>Lachnospiraceae</taxon>
        <taxon>Faecalicatena</taxon>
    </lineage>
</organism>
<evidence type="ECO:0000256" key="2">
    <source>
        <dbReference type="ARBA" id="ARBA00024438"/>
    </source>
</evidence>
<dbReference type="Gene3D" id="1.10.10.1320">
    <property type="entry name" value="Anti-sigma factor, zinc-finger domain"/>
    <property type="match status" value="1"/>
</dbReference>
<dbReference type="AlphaFoldDB" id="A0A2Y9BNI7"/>
<dbReference type="RefSeq" id="WP_109732859.1">
    <property type="nucleotide sequence ID" value="NZ_BAAACK010000005.1"/>
</dbReference>
<name>A0A2Y9BNI7_9FIRM</name>
<feature type="domain" description="Putative zinc-finger" evidence="4">
    <location>
        <begin position="3"/>
        <end position="37"/>
    </location>
</feature>
<keyword evidence="3" id="KW-0812">Transmembrane</keyword>
<reference evidence="5 6" key="1">
    <citation type="submission" date="2018-05" db="EMBL/GenBank/DDBJ databases">
        <title>The Hungate 1000. A catalogue of reference genomes from the rumen microbiome.</title>
        <authorList>
            <person name="Kelly W."/>
        </authorList>
    </citation>
    <scope>NUCLEOTIDE SEQUENCE [LARGE SCALE GENOMIC DNA]</scope>
    <source>
        <strain evidence="5 6">NLAE-zl-C242</strain>
    </source>
</reference>
<dbReference type="EMBL" id="QGDL01000013">
    <property type="protein sequence ID" value="PWJ23678.1"/>
    <property type="molecule type" value="Genomic_DNA"/>
</dbReference>